<evidence type="ECO:0000313" key="1">
    <source>
        <dbReference type="EMBL" id="MDJ1159233.1"/>
    </source>
</evidence>
<accession>A0ABT7AIN4</accession>
<dbReference type="PANTHER" id="PTHR33986">
    <property type="entry name" value="OS02G0535700 PROTEIN"/>
    <property type="match status" value="1"/>
</dbReference>
<proteinExistence type="predicted"/>
<sequence>MLRDVTAWVLTDGKAGDELQCLAVAEALGLAPEVRRVAPRAPFTWLMPYGPIDPREAPRRRESPVAPPYPDLLIASGRRAIAYVRHVKRASGGRTFTVILKDPRTGTGDFIWVSAHDRLRGPNVLATLTPPHRISAARLAAARMDPPPVLAALPPPRAAVLVGGSSRHHRFTAEDISRFTAELSCLAESGVALMATTSRRTPVALRDAIKALIARSGGYLWDGTGDNPYVALLALADSIVVTADSTNMLGEAAATGAPILVFEPSGGHRKIKALLEGLTRAGAVRTFHGRLEGGAYAPLDSTPIIAEAIATAFAAHRARLNTPPRG</sequence>
<dbReference type="PANTHER" id="PTHR33986:SF15">
    <property type="entry name" value="MITOCHONDRIAL FISSION PROTEIN ELM1"/>
    <property type="match status" value="1"/>
</dbReference>
<dbReference type="Proteomes" id="UP001321492">
    <property type="component" value="Unassembled WGS sequence"/>
</dbReference>
<protein>
    <submittedName>
        <fullName evidence="1">Mitochondrial fission ELM1 family protein</fullName>
    </submittedName>
</protein>
<evidence type="ECO:0000313" key="2">
    <source>
        <dbReference type="Proteomes" id="UP001321492"/>
    </source>
</evidence>
<name>A0ABT7AIN4_9HYPH</name>
<reference evidence="1 2" key="1">
    <citation type="submission" date="2023-05" db="EMBL/GenBank/DDBJ databases">
        <title>Chelatococcus sp. nov., a moderately thermophilic bacterium isolated from hot spring microbial mat.</title>
        <authorList>
            <person name="Hu C.-J."/>
            <person name="Li W.-J."/>
        </authorList>
    </citation>
    <scope>NUCLEOTIDE SEQUENCE [LARGE SCALE GENOMIC DNA]</scope>
    <source>
        <strain evidence="1 2">SYSU G07232</strain>
    </source>
</reference>
<dbReference type="SUPFAM" id="SSF53756">
    <property type="entry name" value="UDP-Glycosyltransferase/glycogen phosphorylase"/>
    <property type="match status" value="1"/>
</dbReference>
<dbReference type="EMBL" id="JASJEV010000008">
    <property type="protein sequence ID" value="MDJ1159233.1"/>
    <property type="molecule type" value="Genomic_DNA"/>
</dbReference>
<dbReference type="Pfam" id="PF06258">
    <property type="entry name" value="Mito_fiss_Elm1"/>
    <property type="match status" value="1"/>
</dbReference>
<organism evidence="1 2">
    <name type="scientific">Chelatococcus albus</name>
    <dbReference type="NCBI Taxonomy" id="3047466"/>
    <lineage>
        <taxon>Bacteria</taxon>
        <taxon>Pseudomonadati</taxon>
        <taxon>Pseudomonadota</taxon>
        <taxon>Alphaproteobacteria</taxon>
        <taxon>Hyphomicrobiales</taxon>
        <taxon>Chelatococcaceae</taxon>
        <taxon>Chelatococcus</taxon>
    </lineage>
</organism>
<keyword evidence="2" id="KW-1185">Reference proteome</keyword>
<comment type="caution">
    <text evidence="1">The sequence shown here is derived from an EMBL/GenBank/DDBJ whole genome shotgun (WGS) entry which is preliminary data.</text>
</comment>
<dbReference type="InterPro" id="IPR009367">
    <property type="entry name" value="Elm1-like"/>
</dbReference>
<gene>
    <name evidence="1" type="ORF">QNA08_13415</name>
</gene>